<dbReference type="OrthoDB" id="40320at2"/>
<dbReference type="STRING" id="441768.ACL_0580"/>
<evidence type="ECO:0000313" key="3">
    <source>
        <dbReference type="EMBL" id="ABX81197.1"/>
    </source>
</evidence>
<sequence>MKNKTVRIIQPKTHYTLDQINNPITRKRVCAYVRVSTDNLEQKTSYEAQRDEYTQRITKNPDWIFDGIYADEGISGTSTKNRKQFNLMIEKARAGQIDIILTKSISRFARNTVDALNYIRELRQINVEIIFEKENISSLDPKVEFLLTIMSSMAQEEARNVSENVKWNVQRRFREGVPIINHKRFLGYTKDKKGGNLVVVPEEAQIVKLIFNLYISGVGPAKIAKQLIEMGAKTGAGKTEWRLSTITTILKNEKYMGDMLQQKTISIDYLSHTRVKNKNHAPTYYTENSHEAIIDRDTFELAQRIRKDRAKVRIGEDKNLSKYSRTYPLTAMIICSECGRTLKRRYWNYGKPSQRVMQQCGSYIEGKANCNAKASHQDLIEATTIHMLNKVFLKDLDIMSTIQRIIKSTIKVDDVQGIIEKLTLERDENEIALSNLIDTKVKTPDIPESIFNTKYREYSDRLKVLTAEINKLELEHVKNYDTRKRMDKINEILGKKNLVIDELDSEILSTFIYKMISVNPNEIVYCIAGTKNYSDNEFKERRFEFLKTEPIIVETYHAPDGLAKMLYRVVVI</sequence>
<dbReference type="PROSITE" id="PS51737">
    <property type="entry name" value="RECOMBINASE_DNA_BIND"/>
    <property type="match status" value="1"/>
</dbReference>
<evidence type="ECO:0000313" key="4">
    <source>
        <dbReference type="Proteomes" id="UP000008558"/>
    </source>
</evidence>
<feature type="domain" description="Recombinase" evidence="2">
    <location>
        <begin position="185"/>
        <end position="312"/>
    </location>
</feature>
<dbReference type="GO" id="GO:0000150">
    <property type="term" value="F:DNA strand exchange activity"/>
    <property type="evidence" value="ECO:0007669"/>
    <property type="project" value="InterPro"/>
</dbReference>
<dbReference type="HOGENOM" id="CLU_010686_0_5_14"/>
<dbReference type="InterPro" id="IPR036162">
    <property type="entry name" value="Resolvase-like_N_sf"/>
</dbReference>
<evidence type="ECO:0000259" key="2">
    <source>
        <dbReference type="PROSITE" id="PS51737"/>
    </source>
</evidence>
<accession>A9NFR7</accession>
<dbReference type="PANTHER" id="PTHR30461:SF23">
    <property type="entry name" value="DNA RECOMBINASE-RELATED"/>
    <property type="match status" value="1"/>
</dbReference>
<dbReference type="SMART" id="SM00857">
    <property type="entry name" value="Resolvase"/>
    <property type="match status" value="1"/>
</dbReference>
<dbReference type="Gene3D" id="3.40.50.1390">
    <property type="entry name" value="Resolvase, N-terminal catalytic domain"/>
    <property type="match status" value="1"/>
</dbReference>
<evidence type="ECO:0000259" key="1">
    <source>
        <dbReference type="PROSITE" id="PS51736"/>
    </source>
</evidence>
<dbReference type="InterPro" id="IPR011109">
    <property type="entry name" value="DNA_bind_recombinase_dom"/>
</dbReference>
<gene>
    <name evidence="3" type="ordered locus">ACL_0580</name>
</gene>
<dbReference type="SUPFAM" id="SSF53041">
    <property type="entry name" value="Resolvase-like"/>
    <property type="match status" value="1"/>
</dbReference>
<dbReference type="Pfam" id="PF13408">
    <property type="entry name" value="Zn_ribbon_recom"/>
    <property type="match status" value="1"/>
</dbReference>
<dbReference type="RefSeq" id="WP_012242528.1">
    <property type="nucleotide sequence ID" value="NC_010163.1"/>
</dbReference>
<dbReference type="Pfam" id="PF07508">
    <property type="entry name" value="Recombinase"/>
    <property type="match status" value="1"/>
</dbReference>
<dbReference type="GO" id="GO:0003677">
    <property type="term" value="F:DNA binding"/>
    <property type="evidence" value="ECO:0007669"/>
    <property type="project" value="InterPro"/>
</dbReference>
<dbReference type="InterPro" id="IPR038109">
    <property type="entry name" value="DNA_bind_recomb_sf"/>
</dbReference>
<dbReference type="PROSITE" id="PS51736">
    <property type="entry name" value="RECOMBINASES_3"/>
    <property type="match status" value="1"/>
</dbReference>
<dbReference type="GeneID" id="41338756"/>
<dbReference type="KEGG" id="acl:ACL_0580"/>
<protein>
    <submittedName>
        <fullName evidence="3">Serine recombinase</fullName>
    </submittedName>
</protein>
<feature type="domain" description="Resolvase/invertase-type recombinase catalytic" evidence="1">
    <location>
        <begin position="28"/>
        <end position="176"/>
    </location>
</feature>
<proteinExistence type="predicted"/>
<dbReference type="InterPro" id="IPR006119">
    <property type="entry name" value="Resolv_N"/>
</dbReference>
<dbReference type="Pfam" id="PF00239">
    <property type="entry name" value="Resolvase"/>
    <property type="match status" value="1"/>
</dbReference>
<name>A9NFR7_ACHLI</name>
<keyword evidence="4" id="KW-1185">Reference proteome</keyword>
<dbReference type="InterPro" id="IPR025827">
    <property type="entry name" value="Zn_ribbon_recom_dom"/>
</dbReference>
<dbReference type="InterPro" id="IPR050639">
    <property type="entry name" value="SSR_resolvase"/>
</dbReference>
<dbReference type="Proteomes" id="UP000008558">
    <property type="component" value="Chromosome"/>
</dbReference>
<dbReference type="Gene3D" id="3.90.1750.20">
    <property type="entry name" value="Putative Large Serine Recombinase, Chain B, Domain 2"/>
    <property type="match status" value="1"/>
</dbReference>
<reference evidence="3 4" key="1">
    <citation type="journal article" date="2011" name="J. Bacteriol.">
        <title>Complete genome and proteome of Acholeplasma laidlawii.</title>
        <authorList>
            <person name="Lazarev V.N."/>
            <person name="Levitskii S.A."/>
            <person name="Basovskii Y.I."/>
            <person name="Chukin M.M."/>
            <person name="Akopian T.A."/>
            <person name="Vereshchagin V.V."/>
            <person name="Kostrjukova E.S."/>
            <person name="Kovaleva G.Y."/>
            <person name="Kazanov M.D."/>
            <person name="Malko D.B."/>
            <person name="Vitreschak A.G."/>
            <person name="Sernova N.V."/>
            <person name="Gelfand M.S."/>
            <person name="Demina I.A."/>
            <person name="Serebryakova M.V."/>
            <person name="Galyamina M.A."/>
            <person name="Vtyurin N.N."/>
            <person name="Rogov S.I."/>
            <person name="Alexeev D.G."/>
            <person name="Ladygina V.G."/>
            <person name="Govorun V.M."/>
        </authorList>
    </citation>
    <scope>NUCLEOTIDE SEQUENCE [LARGE SCALE GENOMIC DNA]</scope>
    <source>
        <strain evidence="3 4">PG-8A</strain>
    </source>
</reference>
<dbReference type="CDD" id="cd00338">
    <property type="entry name" value="Ser_Recombinase"/>
    <property type="match status" value="1"/>
</dbReference>
<dbReference type="AlphaFoldDB" id="A9NFR7"/>
<dbReference type="EMBL" id="CP000896">
    <property type="protein sequence ID" value="ABX81197.1"/>
    <property type="molecule type" value="Genomic_DNA"/>
</dbReference>
<organism evidence="3 4">
    <name type="scientific">Acholeplasma laidlawii (strain PG-8A)</name>
    <dbReference type="NCBI Taxonomy" id="441768"/>
    <lineage>
        <taxon>Bacteria</taxon>
        <taxon>Bacillati</taxon>
        <taxon>Mycoplasmatota</taxon>
        <taxon>Mollicutes</taxon>
        <taxon>Acholeplasmatales</taxon>
        <taxon>Acholeplasmataceae</taxon>
        <taxon>Acholeplasma</taxon>
    </lineage>
</organism>
<dbReference type="PANTHER" id="PTHR30461">
    <property type="entry name" value="DNA-INVERTASE FROM LAMBDOID PROPHAGE"/>
    <property type="match status" value="1"/>
</dbReference>
<dbReference type="eggNOG" id="COG1961">
    <property type="taxonomic scope" value="Bacteria"/>
</dbReference>